<evidence type="ECO:0000256" key="1">
    <source>
        <dbReference type="SAM" id="MobiDB-lite"/>
    </source>
</evidence>
<sequence length="77" mass="7955">MEGFERSTGEDTWEGQDAGDRGPGMSDGDSGDDDAGAGTARGSRGGGLPSWDVLRRAMRWETLAVPGFLVLLAAPAS</sequence>
<accession>A0A1D7VNH2</accession>
<dbReference type="EMBL" id="CP017157">
    <property type="protein sequence ID" value="AOP48300.1"/>
    <property type="molecule type" value="Genomic_DNA"/>
</dbReference>
<keyword evidence="3" id="KW-1185">Reference proteome</keyword>
<proteinExistence type="predicted"/>
<evidence type="ECO:0000313" key="3">
    <source>
        <dbReference type="Proteomes" id="UP000094094"/>
    </source>
</evidence>
<dbReference type="AlphaFoldDB" id="A0A1D7VNH2"/>
<organism evidence="2 3">
    <name type="scientific">Streptomyces lydicus</name>
    <dbReference type="NCBI Taxonomy" id="47763"/>
    <lineage>
        <taxon>Bacteria</taxon>
        <taxon>Bacillati</taxon>
        <taxon>Actinomycetota</taxon>
        <taxon>Actinomycetes</taxon>
        <taxon>Kitasatosporales</taxon>
        <taxon>Streptomycetaceae</taxon>
        <taxon>Streptomyces</taxon>
    </lineage>
</organism>
<evidence type="ECO:0000313" key="2">
    <source>
        <dbReference type="EMBL" id="AOP48300.1"/>
    </source>
</evidence>
<gene>
    <name evidence="2" type="ORF">SL103_20540</name>
</gene>
<dbReference type="Proteomes" id="UP000094094">
    <property type="component" value="Chromosome"/>
</dbReference>
<name>A0A1D7VNH2_9ACTN</name>
<reference evidence="2 3" key="1">
    <citation type="submission" date="2016-09" db="EMBL/GenBank/DDBJ databases">
        <title>Complete genome sequencing of Streptomyces lydicus 103 and metabolic pathways analysis of antibiotic biosynthesis.</title>
        <authorList>
            <person name="Jia N."/>
            <person name="Ding M.-Z."/>
            <person name="Gao F."/>
            <person name="Yuan Y.-J."/>
        </authorList>
    </citation>
    <scope>NUCLEOTIDE SEQUENCE [LARGE SCALE GENOMIC DNA]</scope>
    <source>
        <strain evidence="2 3">103</strain>
    </source>
</reference>
<feature type="region of interest" description="Disordered" evidence="1">
    <location>
        <begin position="1"/>
        <end position="50"/>
    </location>
</feature>
<dbReference type="KEGG" id="slc:SL103_20540"/>
<protein>
    <submittedName>
        <fullName evidence="2">Uncharacterized protein</fullName>
    </submittedName>
</protein>